<evidence type="ECO:0000256" key="6">
    <source>
        <dbReference type="ARBA" id="ARBA00022679"/>
    </source>
</evidence>
<dbReference type="FunFam" id="1.10.287.130:FF:000008">
    <property type="entry name" value="Two-component sensor histidine kinase"/>
    <property type="match status" value="1"/>
</dbReference>
<dbReference type="EC" id="2.7.13.3" evidence="3"/>
<keyword evidence="6 17" id="KW-0808">Transferase</keyword>
<dbReference type="CDD" id="cd00130">
    <property type="entry name" value="PAS"/>
    <property type="match status" value="1"/>
</dbReference>
<evidence type="ECO:0000259" key="15">
    <source>
        <dbReference type="PROSITE" id="PS50109"/>
    </source>
</evidence>
<evidence type="ECO:0000256" key="5">
    <source>
        <dbReference type="ARBA" id="ARBA00022553"/>
    </source>
</evidence>
<dbReference type="SMART" id="SM00091">
    <property type="entry name" value="PAS"/>
    <property type="match status" value="1"/>
</dbReference>
<dbReference type="CDD" id="cd00082">
    <property type="entry name" value="HisKA"/>
    <property type="match status" value="1"/>
</dbReference>
<dbReference type="SUPFAM" id="SSF55785">
    <property type="entry name" value="PYP-like sensor domain (PAS domain)"/>
    <property type="match status" value="1"/>
</dbReference>
<dbReference type="GO" id="GO:0004721">
    <property type="term" value="F:phosphoprotein phosphatase activity"/>
    <property type="evidence" value="ECO:0007669"/>
    <property type="project" value="TreeGrafter"/>
</dbReference>
<dbReference type="GO" id="GO:0005886">
    <property type="term" value="C:plasma membrane"/>
    <property type="evidence" value="ECO:0007669"/>
    <property type="project" value="UniProtKB-SubCell"/>
</dbReference>
<dbReference type="CDD" id="cd00075">
    <property type="entry name" value="HATPase"/>
    <property type="match status" value="1"/>
</dbReference>
<dbReference type="InterPro" id="IPR029151">
    <property type="entry name" value="Sensor-like_sf"/>
</dbReference>
<dbReference type="SUPFAM" id="SSF55874">
    <property type="entry name" value="ATPase domain of HSP90 chaperone/DNA topoisomerase II/histidine kinase"/>
    <property type="match status" value="1"/>
</dbReference>
<dbReference type="InterPro" id="IPR000014">
    <property type="entry name" value="PAS"/>
</dbReference>
<keyword evidence="7 14" id="KW-0812">Transmembrane</keyword>
<dbReference type="GO" id="GO:0005524">
    <property type="term" value="F:ATP binding"/>
    <property type="evidence" value="ECO:0007669"/>
    <property type="project" value="UniProtKB-KW"/>
</dbReference>
<gene>
    <name evidence="17" type="primary">phoR_2</name>
    <name evidence="17" type="ORF">STSP2_02712</name>
</gene>
<dbReference type="PRINTS" id="PR00344">
    <property type="entry name" value="BCTRLSENSOR"/>
</dbReference>
<dbReference type="InterPro" id="IPR036097">
    <property type="entry name" value="HisK_dim/P_sf"/>
</dbReference>
<dbReference type="SUPFAM" id="SSF47384">
    <property type="entry name" value="Homodimeric domain of signal transducing histidine kinase"/>
    <property type="match status" value="1"/>
</dbReference>
<feature type="domain" description="HAMP" evidence="16">
    <location>
        <begin position="191"/>
        <end position="243"/>
    </location>
</feature>
<keyword evidence="13 14" id="KW-0472">Membrane</keyword>
<dbReference type="InterPro" id="IPR035965">
    <property type="entry name" value="PAS-like_dom_sf"/>
</dbReference>
<dbReference type="Pfam" id="PF08448">
    <property type="entry name" value="PAS_4"/>
    <property type="match status" value="1"/>
</dbReference>
<dbReference type="RefSeq" id="WP_146663202.1">
    <property type="nucleotide sequence ID" value="NZ_CP019791.1"/>
</dbReference>
<keyword evidence="9" id="KW-0418">Kinase</keyword>
<dbReference type="SMART" id="SM00388">
    <property type="entry name" value="HisKA"/>
    <property type="match status" value="1"/>
</dbReference>
<dbReference type="InterPro" id="IPR003660">
    <property type="entry name" value="HAMP_dom"/>
</dbReference>
<evidence type="ECO:0000256" key="4">
    <source>
        <dbReference type="ARBA" id="ARBA00022475"/>
    </source>
</evidence>
<dbReference type="NCBIfam" id="NF046044">
    <property type="entry name" value="PnpS"/>
    <property type="match status" value="1"/>
</dbReference>
<dbReference type="STRING" id="1936003.STSP2_02712"/>
<evidence type="ECO:0000313" key="17">
    <source>
        <dbReference type="EMBL" id="AQT69521.1"/>
    </source>
</evidence>
<evidence type="ECO:0000256" key="10">
    <source>
        <dbReference type="ARBA" id="ARBA00022840"/>
    </source>
</evidence>
<dbReference type="EMBL" id="CP019791">
    <property type="protein sequence ID" value="AQT69521.1"/>
    <property type="molecule type" value="Genomic_DNA"/>
</dbReference>
<dbReference type="SUPFAM" id="SSF103190">
    <property type="entry name" value="Sensory domain-like"/>
    <property type="match status" value="1"/>
</dbReference>
<dbReference type="InterPro" id="IPR003594">
    <property type="entry name" value="HATPase_dom"/>
</dbReference>
<dbReference type="SMART" id="SM00387">
    <property type="entry name" value="HATPase_c"/>
    <property type="match status" value="1"/>
</dbReference>
<comment type="catalytic activity">
    <reaction evidence="1">
        <text>ATP + protein L-histidine = ADP + protein N-phospho-L-histidine.</text>
        <dbReference type="EC" id="2.7.13.3"/>
    </reaction>
</comment>
<dbReference type="Pfam" id="PF00512">
    <property type="entry name" value="HisKA"/>
    <property type="match status" value="1"/>
</dbReference>
<keyword evidence="10" id="KW-0067">ATP-binding</keyword>
<dbReference type="Pfam" id="PF00672">
    <property type="entry name" value="HAMP"/>
    <property type="match status" value="1"/>
</dbReference>
<evidence type="ECO:0000313" key="18">
    <source>
        <dbReference type="Proteomes" id="UP000189674"/>
    </source>
</evidence>
<dbReference type="GO" id="GO:0016036">
    <property type="term" value="P:cellular response to phosphate starvation"/>
    <property type="evidence" value="ECO:0007669"/>
    <property type="project" value="TreeGrafter"/>
</dbReference>
<organism evidence="17 18">
    <name type="scientific">Anaerohalosphaera lusitana</name>
    <dbReference type="NCBI Taxonomy" id="1936003"/>
    <lineage>
        <taxon>Bacteria</taxon>
        <taxon>Pseudomonadati</taxon>
        <taxon>Planctomycetota</taxon>
        <taxon>Phycisphaerae</taxon>
        <taxon>Sedimentisphaerales</taxon>
        <taxon>Anaerohalosphaeraceae</taxon>
        <taxon>Anaerohalosphaera</taxon>
    </lineage>
</organism>
<sequence>MKNRRLLWQIFTPFVLVTLAALISAAFYISYTLRDFHLDQIEQQLLAQAYFAEELLTDSLANQENAYLNEVTKELGQETGTRITIIAASGQVVAESHEQAEEMELHADRPEIVQALEGSTGFAIRPSTTLGQDMVYVAIPMMQDGNVIGVVRTSVSAASIDNTLAEIFTQIAFASIIIAFAAAIVSLGISRRITLPLEKLREGANRFAQGDFSHTLPHAHAYEIDALVTAMNRMAKDLDSRIKTMIRQHNEQQAILSSMAEAVIAVDNNQQIISINEAAEKMLNIDKTDANDRRLSEVVRNPMLNDYIQTALTEETHVEGPLTLHDTGLERHLRVQGTLLRDAHNKKIGAVVVLNDITQIRRLERVRKDFVANVSHELKTPVTSIKGFIETLLDGALDDPEDAARFIKIIERQTNRLNHIIQDLLTLSRIEEQTERTSIEVVPANIKGLLSTAAQLCQLRASEKNVEIKLDCENDLIAPVNPSLLEQALVNLIDNAIKYSPQDDTVTVNAHQDQNNIVFSVSDNGCGIKAKYLPRLFERFYRVDKARSRKLGGTGLGLAIVKHISQAHGGTVSVESTPDIGSTFTITIPTTN</sequence>
<dbReference type="InterPro" id="IPR013656">
    <property type="entry name" value="PAS_4"/>
</dbReference>
<evidence type="ECO:0000256" key="8">
    <source>
        <dbReference type="ARBA" id="ARBA00022741"/>
    </source>
</evidence>
<dbReference type="SMART" id="SM00304">
    <property type="entry name" value="HAMP"/>
    <property type="match status" value="1"/>
</dbReference>
<evidence type="ECO:0000256" key="7">
    <source>
        <dbReference type="ARBA" id="ARBA00022692"/>
    </source>
</evidence>
<dbReference type="Gene3D" id="6.10.340.10">
    <property type="match status" value="1"/>
</dbReference>
<dbReference type="Pfam" id="PF16736">
    <property type="entry name" value="sCache_like"/>
    <property type="match status" value="1"/>
</dbReference>
<dbReference type="InterPro" id="IPR050351">
    <property type="entry name" value="BphY/WalK/GraS-like"/>
</dbReference>
<comment type="subcellular location">
    <subcellularLocation>
        <location evidence="2">Cell membrane</location>
        <topology evidence="2">Multi-pass membrane protein</topology>
    </subcellularLocation>
</comment>
<evidence type="ECO:0000256" key="3">
    <source>
        <dbReference type="ARBA" id="ARBA00012438"/>
    </source>
</evidence>
<dbReference type="InterPro" id="IPR036890">
    <property type="entry name" value="HATPase_C_sf"/>
</dbReference>
<dbReference type="FunFam" id="3.30.565.10:FF:000006">
    <property type="entry name" value="Sensor histidine kinase WalK"/>
    <property type="match status" value="1"/>
</dbReference>
<evidence type="ECO:0000256" key="13">
    <source>
        <dbReference type="ARBA" id="ARBA00023136"/>
    </source>
</evidence>
<dbReference type="PROSITE" id="PS50109">
    <property type="entry name" value="HIS_KIN"/>
    <property type="match status" value="1"/>
</dbReference>
<dbReference type="PANTHER" id="PTHR45453">
    <property type="entry name" value="PHOSPHATE REGULON SENSOR PROTEIN PHOR"/>
    <property type="match status" value="1"/>
</dbReference>
<evidence type="ECO:0000259" key="16">
    <source>
        <dbReference type="PROSITE" id="PS50885"/>
    </source>
</evidence>
<reference evidence="18" key="1">
    <citation type="submission" date="2017-02" db="EMBL/GenBank/DDBJ databases">
        <title>Comparative genomics and description of representatives of a novel lineage of planctomycetes thriving in anoxic sediments.</title>
        <authorList>
            <person name="Spring S."/>
            <person name="Bunk B."/>
            <person name="Sproer C."/>
        </authorList>
    </citation>
    <scope>NUCLEOTIDE SEQUENCE [LARGE SCALE GENOMIC DNA]</scope>
    <source>
        <strain evidence="18">ST-NAGAB-D1</strain>
    </source>
</reference>
<evidence type="ECO:0000256" key="14">
    <source>
        <dbReference type="SAM" id="Phobius"/>
    </source>
</evidence>
<evidence type="ECO:0000256" key="9">
    <source>
        <dbReference type="ARBA" id="ARBA00022777"/>
    </source>
</evidence>
<dbReference type="PROSITE" id="PS50885">
    <property type="entry name" value="HAMP"/>
    <property type="match status" value="1"/>
</dbReference>
<dbReference type="NCBIfam" id="TIGR00229">
    <property type="entry name" value="sensory_box"/>
    <property type="match status" value="1"/>
</dbReference>
<dbReference type="CDD" id="cd06225">
    <property type="entry name" value="HAMP"/>
    <property type="match status" value="1"/>
</dbReference>
<accession>A0A1U9NNM3</accession>
<keyword evidence="5" id="KW-0597">Phosphoprotein</keyword>
<keyword evidence="18" id="KW-1185">Reference proteome</keyword>
<keyword evidence="12" id="KW-0902">Two-component regulatory system</keyword>
<keyword evidence="4" id="KW-1003">Cell membrane</keyword>
<dbReference type="KEGG" id="alus:STSP2_02712"/>
<dbReference type="Proteomes" id="UP000189674">
    <property type="component" value="Chromosome"/>
</dbReference>
<evidence type="ECO:0000256" key="11">
    <source>
        <dbReference type="ARBA" id="ARBA00022989"/>
    </source>
</evidence>
<dbReference type="GO" id="GO:0000155">
    <property type="term" value="F:phosphorelay sensor kinase activity"/>
    <property type="evidence" value="ECO:0007669"/>
    <property type="project" value="InterPro"/>
</dbReference>
<evidence type="ECO:0000256" key="2">
    <source>
        <dbReference type="ARBA" id="ARBA00004651"/>
    </source>
</evidence>
<feature type="domain" description="Histidine kinase" evidence="15">
    <location>
        <begin position="373"/>
        <end position="592"/>
    </location>
</feature>
<dbReference type="InterPro" id="IPR031967">
    <property type="entry name" value="PhoR_single_Cache-like_dom"/>
</dbReference>
<keyword evidence="11 14" id="KW-1133">Transmembrane helix</keyword>
<dbReference type="SUPFAM" id="SSF158472">
    <property type="entry name" value="HAMP domain-like"/>
    <property type="match status" value="1"/>
</dbReference>
<keyword evidence="8" id="KW-0547">Nucleotide-binding</keyword>
<proteinExistence type="predicted"/>
<protein>
    <recommendedName>
        <fullName evidence="3">histidine kinase</fullName>
        <ecNumber evidence="3">2.7.13.3</ecNumber>
    </recommendedName>
</protein>
<dbReference type="PANTHER" id="PTHR45453:SF1">
    <property type="entry name" value="PHOSPHATE REGULON SENSOR PROTEIN PHOR"/>
    <property type="match status" value="1"/>
</dbReference>
<dbReference type="Gene3D" id="1.10.287.130">
    <property type="match status" value="1"/>
</dbReference>
<evidence type="ECO:0000256" key="12">
    <source>
        <dbReference type="ARBA" id="ARBA00023012"/>
    </source>
</evidence>
<dbReference type="InterPro" id="IPR005467">
    <property type="entry name" value="His_kinase_dom"/>
</dbReference>
<dbReference type="AlphaFoldDB" id="A0A1U9NNM3"/>
<dbReference type="InterPro" id="IPR003661">
    <property type="entry name" value="HisK_dim/P_dom"/>
</dbReference>
<name>A0A1U9NNM3_9BACT</name>
<evidence type="ECO:0000256" key="1">
    <source>
        <dbReference type="ARBA" id="ARBA00000085"/>
    </source>
</evidence>
<dbReference type="Gene3D" id="3.30.450.20">
    <property type="entry name" value="PAS domain"/>
    <property type="match status" value="2"/>
</dbReference>
<dbReference type="OrthoDB" id="9813151at2"/>
<dbReference type="InterPro" id="IPR004358">
    <property type="entry name" value="Sig_transdc_His_kin-like_C"/>
</dbReference>
<feature type="transmembrane region" description="Helical" evidence="14">
    <location>
        <begin position="167"/>
        <end position="189"/>
    </location>
</feature>
<dbReference type="Gene3D" id="3.30.565.10">
    <property type="entry name" value="Histidine kinase-like ATPase, C-terminal domain"/>
    <property type="match status" value="1"/>
</dbReference>
<dbReference type="Pfam" id="PF02518">
    <property type="entry name" value="HATPase_c"/>
    <property type="match status" value="1"/>
</dbReference>